<accession>A0A0M4R038</accession>
<dbReference type="PANTHER" id="PTHR37298">
    <property type="entry name" value="UPF0111 PROTEIN YKAA"/>
    <property type="match status" value="1"/>
</dbReference>
<gene>
    <name evidence="1" type="ORF">AOC05_16440</name>
</gene>
<sequence length="205" mass="22661">MKLRFFPHETAGLDALARMAGQLLAGTHTLAELLGAGRADFPDLAETMRQHEGASTADFATLLTTMRTSFINPLPREDLYALGRLLNESSELLTGAAELIELYGLDRVPKRAVDQLEILSRQVELTAAAMKALNDLDSLEDYWLEVLRLAKRADHTHRILIAELLENHSPTSFAKYRMLADQFAAASKQMRAVATQVGSIIVKES</sequence>
<dbReference type="SMR" id="A0A0M4R038"/>
<dbReference type="KEGG" id="aaq:AOC05_16440"/>
<dbReference type="Gene3D" id="1.20.58.220">
    <property type="entry name" value="Phosphate transport system protein phou homolog 2, domain 2"/>
    <property type="match status" value="1"/>
</dbReference>
<dbReference type="AlphaFoldDB" id="A0A0M4R038"/>
<evidence type="ECO:0000313" key="2">
    <source>
        <dbReference type="Proteomes" id="UP000062833"/>
    </source>
</evidence>
<organism evidence="1 2">
    <name type="scientific">Arthrobacter alpinus</name>
    <dbReference type="NCBI Taxonomy" id="656366"/>
    <lineage>
        <taxon>Bacteria</taxon>
        <taxon>Bacillati</taxon>
        <taxon>Actinomycetota</taxon>
        <taxon>Actinomycetes</taxon>
        <taxon>Micrococcales</taxon>
        <taxon>Micrococcaceae</taxon>
        <taxon>Arthrobacter</taxon>
    </lineage>
</organism>
<dbReference type="InterPro" id="IPR052912">
    <property type="entry name" value="UPF0111_domain"/>
</dbReference>
<protein>
    <submittedName>
        <fullName evidence="1">Nuclease PIN</fullName>
    </submittedName>
</protein>
<evidence type="ECO:0000313" key="1">
    <source>
        <dbReference type="EMBL" id="ALE94336.1"/>
    </source>
</evidence>
<proteinExistence type="predicted"/>
<dbReference type="RefSeq" id="WP_062009942.1">
    <property type="nucleotide sequence ID" value="NZ_CP012677.1"/>
</dbReference>
<keyword evidence="2" id="KW-1185">Reference proteome</keyword>
<dbReference type="EMBL" id="CP012677">
    <property type="protein sequence ID" value="ALE94336.1"/>
    <property type="molecule type" value="Genomic_DNA"/>
</dbReference>
<dbReference type="Proteomes" id="UP000062833">
    <property type="component" value="Chromosome"/>
</dbReference>
<name>A0A0M4R038_9MICC</name>
<dbReference type="InterPro" id="IPR038078">
    <property type="entry name" value="PhoU-like_sf"/>
</dbReference>
<reference evidence="2" key="1">
    <citation type="submission" date="2015-09" db="EMBL/GenBank/DDBJ databases">
        <title>Complete genome of Arthrobacter alpinus strain R3.8.</title>
        <authorList>
            <person name="See-Too W.S."/>
            <person name="Chan K.G."/>
        </authorList>
    </citation>
    <scope>NUCLEOTIDE SEQUENCE [LARGE SCALE GENOMIC DNA]</scope>
    <source>
        <strain evidence="2">R3.8</strain>
    </source>
</reference>
<dbReference type="OrthoDB" id="9797568at2"/>
<dbReference type="PANTHER" id="PTHR37298:SF1">
    <property type="entry name" value="UPF0111 PROTEIN YKAA"/>
    <property type="match status" value="1"/>
</dbReference>
<dbReference type="PATRIC" id="fig|656366.3.peg.3548"/>